<feature type="transmembrane region" description="Helical" evidence="2">
    <location>
        <begin position="304"/>
        <end position="325"/>
    </location>
</feature>
<name>A0A6A5U589_9PLEO</name>
<feature type="transmembrane region" description="Helical" evidence="2">
    <location>
        <begin position="249"/>
        <end position="268"/>
    </location>
</feature>
<feature type="transmembrane region" description="Helical" evidence="2">
    <location>
        <begin position="57"/>
        <end position="82"/>
    </location>
</feature>
<keyword evidence="2" id="KW-1133">Transmembrane helix</keyword>
<accession>A0A6A5U589</accession>
<proteinExistence type="predicted"/>
<keyword evidence="4" id="KW-1185">Reference proteome</keyword>
<keyword evidence="2" id="KW-0812">Transmembrane</keyword>
<keyword evidence="2" id="KW-0472">Membrane</keyword>
<feature type="region of interest" description="Disordered" evidence="1">
    <location>
        <begin position="95"/>
        <end position="148"/>
    </location>
</feature>
<dbReference type="InterPro" id="IPR021840">
    <property type="entry name" value="DUF3433"/>
</dbReference>
<evidence type="ECO:0000313" key="4">
    <source>
        <dbReference type="Proteomes" id="UP000800035"/>
    </source>
</evidence>
<dbReference type="EMBL" id="ML976985">
    <property type="protein sequence ID" value="KAF1959480.1"/>
    <property type="molecule type" value="Genomic_DNA"/>
</dbReference>
<gene>
    <name evidence="3" type="ORF">CC80DRAFT_591485</name>
</gene>
<dbReference type="PANTHER" id="PTHR37544">
    <property type="entry name" value="SPRAY-RELATED"/>
    <property type="match status" value="1"/>
</dbReference>
<dbReference type="AlphaFoldDB" id="A0A6A5U589"/>
<sequence>MSSFERHVAQHHAHDYTPVQQYHRYNTVEAITTTNLADATTRRTDRNFKPRELRTPILIAFSVLTLVVFVLLQISTAAFVGAPGVHSFVQRSIPSGSLSTSRSTLSPSKSPSPVPTLAPGPSKYADTRPRLSSSVSTPTPTPIAPGAPGPGSYTASFGTGFNNTVNTASLATISKWNSNFYFVGGYLPTLVAIVLGIWWKCIFARLKEMEPFYQYTASDGGAIGPNLSLSYQNAALPDVLYKSIVAKHWFSLLGSVNMVLVTLCTLLASETIFLTSVGETCKDTFDGISDGNEGCSIVLAMRPALSWTLGIILFIVFVLAIVVMVRVRRQSSGIYADPTTIAGTACLLSDDSGSLYARSFIQPTNANERESEFNYHVTASARKRHTPIAMHPAALAPFCLFLVGLLIMILYYRYVSKPGTGNAFEDFMNSQTFGLRIFMAALGLLTKFYWGWIESHMRRIRPYVALASPAGATAERSVLLSSPSHPITALFFCDTWRSLLLTTVTLMAVLSEALIISLSGIPFSPALAYLAFQLSVYISVGILVAMIISSVSVLVWVILGKANRGLPHIPESIVEVLKLLGDEGGRKALKELYDGNADSRSHMRFVLRKEAGSGVWCIKILDTV</sequence>
<evidence type="ECO:0000256" key="2">
    <source>
        <dbReference type="SAM" id="Phobius"/>
    </source>
</evidence>
<feature type="transmembrane region" description="Helical" evidence="2">
    <location>
        <begin position="499"/>
        <end position="524"/>
    </location>
</feature>
<dbReference type="PANTHER" id="PTHR37544:SF3">
    <property type="entry name" value="SPRAY"/>
    <property type="match status" value="1"/>
</dbReference>
<dbReference type="OrthoDB" id="5428901at2759"/>
<dbReference type="Pfam" id="PF11915">
    <property type="entry name" value="DUF3433"/>
    <property type="match status" value="2"/>
</dbReference>
<feature type="transmembrane region" description="Helical" evidence="2">
    <location>
        <begin position="392"/>
        <end position="413"/>
    </location>
</feature>
<feature type="compositionally biased region" description="Pro residues" evidence="1">
    <location>
        <begin position="139"/>
        <end position="148"/>
    </location>
</feature>
<evidence type="ECO:0000256" key="1">
    <source>
        <dbReference type="SAM" id="MobiDB-lite"/>
    </source>
</evidence>
<feature type="transmembrane region" description="Helical" evidence="2">
    <location>
        <begin position="433"/>
        <end position="452"/>
    </location>
</feature>
<feature type="compositionally biased region" description="Low complexity" evidence="1">
    <location>
        <begin position="95"/>
        <end position="109"/>
    </location>
</feature>
<feature type="transmembrane region" description="Helical" evidence="2">
    <location>
        <begin position="536"/>
        <end position="559"/>
    </location>
</feature>
<dbReference type="Proteomes" id="UP000800035">
    <property type="component" value="Unassembled WGS sequence"/>
</dbReference>
<evidence type="ECO:0000313" key="3">
    <source>
        <dbReference type="EMBL" id="KAF1959480.1"/>
    </source>
</evidence>
<feature type="transmembrane region" description="Helical" evidence="2">
    <location>
        <begin position="180"/>
        <end position="199"/>
    </location>
</feature>
<reference evidence="3" key="1">
    <citation type="journal article" date="2020" name="Stud. Mycol.">
        <title>101 Dothideomycetes genomes: a test case for predicting lifestyles and emergence of pathogens.</title>
        <authorList>
            <person name="Haridas S."/>
            <person name="Albert R."/>
            <person name="Binder M."/>
            <person name="Bloem J."/>
            <person name="Labutti K."/>
            <person name="Salamov A."/>
            <person name="Andreopoulos B."/>
            <person name="Baker S."/>
            <person name="Barry K."/>
            <person name="Bills G."/>
            <person name="Bluhm B."/>
            <person name="Cannon C."/>
            <person name="Castanera R."/>
            <person name="Culley D."/>
            <person name="Daum C."/>
            <person name="Ezra D."/>
            <person name="Gonzalez J."/>
            <person name="Henrissat B."/>
            <person name="Kuo A."/>
            <person name="Liang C."/>
            <person name="Lipzen A."/>
            <person name="Lutzoni F."/>
            <person name="Magnuson J."/>
            <person name="Mondo S."/>
            <person name="Nolan M."/>
            <person name="Ohm R."/>
            <person name="Pangilinan J."/>
            <person name="Park H.-J."/>
            <person name="Ramirez L."/>
            <person name="Alfaro M."/>
            <person name="Sun H."/>
            <person name="Tritt A."/>
            <person name="Yoshinaga Y."/>
            <person name="Zwiers L.-H."/>
            <person name="Turgeon B."/>
            <person name="Goodwin S."/>
            <person name="Spatafora J."/>
            <person name="Crous P."/>
            <person name="Grigoriev I."/>
        </authorList>
    </citation>
    <scope>NUCLEOTIDE SEQUENCE</scope>
    <source>
        <strain evidence="3">CBS 675.92</strain>
    </source>
</reference>
<protein>
    <submittedName>
        <fullName evidence="3">Uncharacterized protein</fullName>
    </submittedName>
</protein>
<organism evidence="3 4">
    <name type="scientific">Byssothecium circinans</name>
    <dbReference type="NCBI Taxonomy" id="147558"/>
    <lineage>
        <taxon>Eukaryota</taxon>
        <taxon>Fungi</taxon>
        <taxon>Dikarya</taxon>
        <taxon>Ascomycota</taxon>
        <taxon>Pezizomycotina</taxon>
        <taxon>Dothideomycetes</taxon>
        <taxon>Pleosporomycetidae</taxon>
        <taxon>Pleosporales</taxon>
        <taxon>Massarineae</taxon>
        <taxon>Massarinaceae</taxon>
        <taxon>Byssothecium</taxon>
    </lineage>
</organism>